<comment type="caution">
    <text evidence="2">The sequence shown here is derived from an EMBL/GenBank/DDBJ whole genome shotgun (WGS) entry which is preliminary data.</text>
</comment>
<sequence>MKSQSILVASLALLLSACGGSDNDDTPTPVTNSAPTFSPLAVETLNGAPVSIDLATMSQDLDGDTLTIKTLGEAAHGSLSANGLVVSYDPDDSYAGTDTFSVVLTDGQHDVSGELSVDAYQGLTISGSVVDEPIPGATVTVTINGQTFTATADANGDYVLDLKTLDLGGYVKLVATSSTSPDVLLVSLVGEAGSLVAGGGTVNNDVTNITTARYVLAVEANGGEITSNSEMASAEDGIDADKLLEVAAVIKVMLDNPDYSLPEGFDNVLDFVADTEAYNDFVQEVTSTNPDDNALTQAMAAIISDPALTTAFTSDNLASHYYVTSAAAPGFLARGGDLITLASDNSCLFANEYNTQSCTWAISDGKLNVTFATPLENYGFYNVYDLLPAAQADQFMDEYGTSQLGGTRYDKGYSYTLLVSGDVIDSVNVAVTYDIVYDEVWIGGEKIDLPNLTDDSDDFRQLLRNGDGSVPMDIDQDALADDWAVPTYYDSAYGLTYNGDLLVFNSNGTATSGTGHADLSDRDFSWSLSSNTVTLTFTDGTVLSVVKLDEEGELNGLALTTRDSTGKVLAFSYNFGTWKDETNPFTATNVLTPTGHHWATFVNAWDASYWQDGELDYMAISAFGWEFYADGTSDNLQYYYDGGDEDGDGNTSEVMDRRYYGTWSIDEDDVLNFNRCFMAGNCERRQWLSLHNDGEELIVLERAYRDDGNGEYLSIPPRLNIYRDWQNLTVDRAVSSNNRVVAYPSSRSKRPRN</sequence>
<evidence type="ECO:0008006" key="4">
    <source>
        <dbReference type="Google" id="ProtNLM"/>
    </source>
</evidence>
<feature type="signal peptide" evidence="1">
    <location>
        <begin position="1"/>
        <end position="23"/>
    </location>
</feature>
<evidence type="ECO:0000313" key="2">
    <source>
        <dbReference type="EMBL" id="ROQ28515.1"/>
    </source>
</evidence>
<dbReference type="STRING" id="584787.GCA_001247655_00319"/>
<dbReference type="Gene3D" id="2.60.40.10">
    <property type="entry name" value="Immunoglobulins"/>
    <property type="match status" value="1"/>
</dbReference>
<dbReference type="OrthoDB" id="7052377at2"/>
<keyword evidence="1" id="KW-0732">Signal</keyword>
<dbReference type="Gene3D" id="2.60.40.3440">
    <property type="match status" value="1"/>
</dbReference>
<organism evidence="2 3">
    <name type="scientific">Gallaecimonas pentaromativorans</name>
    <dbReference type="NCBI Taxonomy" id="584787"/>
    <lineage>
        <taxon>Bacteria</taxon>
        <taxon>Pseudomonadati</taxon>
        <taxon>Pseudomonadota</taxon>
        <taxon>Gammaproteobacteria</taxon>
        <taxon>Enterobacterales</taxon>
        <taxon>Gallaecimonadaceae</taxon>
        <taxon>Gallaecimonas</taxon>
    </lineage>
</organism>
<evidence type="ECO:0000256" key="1">
    <source>
        <dbReference type="SAM" id="SignalP"/>
    </source>
</evidence>
<proteinExistence type="predicted"/>
<dbReference type="AlphaFoldDB" id="A0A3N1PIR7"/>
<dbReference type="RefSeq" id="WP_050657384.1">
    <property type="nucleotide sequence ID" value="NZ_LFWC01000001.1"/>
</dbReference>
<evidence type="ECO:0000313" key="3">
    <source>
        <dbReference type="Proteomes" id="UP000268033"/>
    </source>
</evidence>
<name>A0A3N1PIR7_9GAMM</name>
<dbReference type="EMBL" id="RJUL01000003">
    <property type="protein sequence ID" value="ROQ28515.1"/>
    <property type="molecule type" value="Genomic_DNA"/>
</dbReference>
<feature type="chain" id="PRO_5018262764" description="Carboxypeptidase family protein" evidence="1">
    <location>
        <begin position="24"/>
        <end position="753"/>
    </location>
</feature>
<keyword evidence="3" id="KW-1185">Reference proteome</keyword>
<dbReference type="InterPro" id="IPR013783">
    <property type="entry name" value="Ig-like_fold"/>
</dbReference>
<gene>
    <name evidence="2" type="ORF">EDC28_103108</name>
</gene>
<dbReference type="Pfam" id="PF17963">
    <property type="entry name" value="Big_9"/>
    <property type="match status" value="1"/>
</dbReference>
<dbReference type="PROSITE" id="PS51257">
    <property type="entry name" value="PROKAR_LIPOPROTEIN"/>
    <property type="match status" value="1"/>
</dbReference>
<dbReference type="Proteomes" id="UP000268033">
    <property type="component" value="Unassembled WGS sequence"/>
</dbReference>
<accession>A0A3N1PIR7</accession>
<reference evidence="2 3" key="1">
    <citation type="submission" date="2018-11" db="EMBL/GenBank/DDBJ databases">
        <title>Genomic Encyclopedia of Type Strains, Phase IV (KMG-IV): sequencing the most valuable type-strain genomes for metagenomic binning, comparative biology and taxonomic classification.</title>
        <authorList>
            <person name="Goeker M."/>
        </authorList>
    </citation>
    <scope>NUCLEOTIDE SEQUENCE [LARGE SCALE GENOMIC DNA]</scope>
    <source>
        <strain evidence="2 3">DSM 21945</strain>
    </source>
</reference>
<protein>
    <recommendedName>
        <fullName evidence="4">Carboxypeptidase family protein</fullName>
    </recommendedName>
</protein>